<dbReference type="NCBIfam" id="TIGR04057">
    <property type="entry name" value="SusC_RagA_signa"/>
    <property type="match status" value="1"/>
</dbReference>
<dbReference type="Pfam" id="PF07715">
    <property type="entry name" value="Plug"/>
    <property type="match status" value="1"/>
</dbReference>
<dbReference type="InterPro" id="IPR023996">
    <property type="entry name" value="TonB-dep_OMP_SusC/RagA"/>
</dbReference>
<evidence type="ECO:0000256" key="6">
    <source>
        <dbReference type="ARBA" id="ARBA00023004"/>
    </source>
</evidence>
<keyword evidence="9 10" id="KW-0998">Cell outer membrane</keyword>
<dbReference type="Gene3D" id="2.170.130.10">
    <property type="entry name" value="TonB-dependent receptor, plug domain"/>
    <property type="match status" value="1"/>
</dbReference>
<organism evidence="14 15">
    <name type="scientific">Candidatus Pseudobacter hemicellulosilyticus</name>
    <dbReference type="NCBI Taxonomy" id="3121375"/>
    <lineage>
        <taxon>Bacteria</taxon>
        <taxon>Pseudomonadati</taxon>
        <taxon>Bacteroidota</taxon>
        <taxon>Chitinophagia</taxon>
        <taxon>Chitinophagales</taxon>
        <taxon>Chitinophagaceae</taxon>
        <taxon>Pseudobacter</taxon>
    </lineage>
</organism>
<evidence type="ECO:0000256" key="12">
    <source>
        <dbReference type="SAM" id="SignalP"/>
    </source>
</evidence>
<dbReference type="Pfam" id="PF00593">
    <property type="entry name" value="TonB_dep_Rec_b-barrel"/>
    <property type="match status" value="1"/>
</dbReference>
<dbReference type="AlphaFoldDB" id="A0AAJ5WUW0"/>
<comment type="similarity">
    <text evidence="10 11">Belongs to the TonB-dependent receptor family.</text>
</comment>
<protein>
    <submittedName>
        <fullName evidence="14">TonB-dependent receptor</fullName>
    </submittedName>
</protein>
<feature type="domain" description="Secretin/TonB short N-terminal" evidence="13">
    <location>
        <begin position="46"/>
        <end position="97"/>
    </location>
</feature>
<dbReference type="InterPro" id="IPR000531">
    <property type="entry name" value="Beta-barrel_TonB"/>
</dbReference>
<evidence type="ECO:0000313" key="15">
    <source>
        <dbReference type="Proteomes" id="UP001220610"/>
    </source>
</evidence>
<keyword evidence="8 10" id="KW-0472">Membrane</keyword>
<dbReference type="InterPro" id="IPR008969">
    <property type="entry name" value="CarboxyPept-like_regulatory"/>
</dbReference>
<dbReference type="InterPro" id="IPR012910">
    <property type="entry name" value="Plug_dom"/>
</dbReference>
<evidence type="ECO:0000256" key="2">
    <source>
        <dbReference type="ARBA" id="ARBA00022448"/>
    </source>
</evidence>
<accession>A0AAJ5WUW0</accession>
<comment type="subcellular location">
    <subcellularLocation>
        <location evidence="1 10">Cell outer membrane</location>
        <topology evidence="1 10">Multi-pass membrane protein</topology>
    </subcellularLocation>
</comment>
<dbReference type="Gene3D" id="2.60.40.1120">
    <property type="entry name" value="Carboxypeptidase-like, regulatory domain"/>
    <property type="match status" value="1"/>
</dbReference>
<keyword evidence="3 10" id="KW-1134">Transmembrane beta strand</keyword>
<dbReference type="GO" id="GO:0006826">
    <property type="term" value="P:iron ion transport"/>
    <property type="evidence" value="ECO:0007669"/>
    <property type="project" value="UniProtKB-KW"/>
</dbReference>
<keyword evidence="4" id="KW-0410">Iron transport</keyword>
<name>A0AAJ5WUW0_9BACT</name>
<keyword evidence="2 10" id="KW-0813">Transport</keyword>
<dbReference type="SUPFAM" id="SSF49464">
    <property type="entry name" value="Carboxypeptidase regulatory domain-like"/>
    <property type="match status" value="1"/>
</dbReference>
<dbReference type="NCBIfam" id="TIGR04056">
    <property type="entry name" value="OMP_RagA_SusC"/>
    <property type="match status" value="1"/>
</dbReference>
<keyword evidence="7 11" id="KW-0798">TonB box</keyword>
<evidence type="ECO:0000256" key="7">
    <source>
        <dbReference type="ARBA" id="ARBA00023077"/>
    </source>
</evidence>
<dbReference type="InterPro" id="IPR011662">
    <property type="entry name" value="Secretin/TonB_short_N"/>
</dbReference>
<dbReference type="GO" id="GO:0009279">
    <property type="term" value="C:cell outer membrane"/>
    <property type="evidence" value="ECO:0007669"/>
    <property type="project" value="UniProtKB-SubCell"/>
</dbReference>
<evidence type="ECO:0000256" key="3">
    <source>
        <dbReference type="ARBA" id="ARBA00022452"/>
    </source>
</evidence>
<evidence type="ECO:0000256" key="4">
    <source>
        <dbReference type="ARBA" id="ARBA00022496"/>
    </source>
</evidence>
<evidence type="ECO:0000256" key="9">
    <source>
        <dbReference type="ARBA" id="ARBA00023237"/>
    </source>
</evidence>
<feature type="signal peptide" evidence="12">
    <location>
        <begin position="1"/>
        <end position="17"/>
    </location>
</feature>
<evidence type="ECO:0000256" key="5">
    <source>
        <dbReference type="ARBA" id="ARBA00022692"/>
    </source>
</evidence>
<evidence type="ECO:0000256" key="11">
    <source>
        <dbReference type="RuleBase" id="RU003357"/>
    </source>
</evidence>
<evidence type="ECO:0000256" key="10">
    <source>
        <dbReference type="PROSITE-ProRule" id="PRU01360"/>
    </source>
</evidence>
<feature type="chain" id="PRO_5042467447" evidence="12">
    <location>
        <begin position="18"/>
        <end position="1110"/>
    </location>
</feature>
<dbReference type="EMBL" id="CP119311">
    <property type="protein sequence ID" value="WEK34860.1"/>
    <property type="molecule type" value="Genomic_DNA"/>
</dbReference>
<reference evidence="14" key="1">
    <citation type="submission" date="2023-03" db="EMBL/GenBank/DDBJ databases">
        <title>Andean soil-derived lignocellulolytic bacterial consortium as a source of novel taxa and putative plastic-active enzymes.</title>
        <authorList>
            <person name="Diaz-Garcia L."/>
            <person name="Chuvochina M."/>
            <person name="Feuerriegel G."/>
            <person name="Bunk B."/>
            <person name="Sproer C."/>
            <person name="Streit W.R."/>
            <person name="Rodriguez L.M."/>
            <person name="Overmann J."/>
            <person name="Jimenez D.J."/>
        </authorList>
    </citation>
    <scope>NUCLEOTIDE SEQUENCE</scope>
    <source>
        <strain evidence="14">MAG 7</strain>
    </source>
</reference>
<evidence type="ECO:0000313" key="14">
    <source>
        <dbReference type="EMBL" id="WEK34860.1"/>
    </source>
</evidence>
<dbReference type="SMART" id="SM00965">
    <property type="entry name" value="STN"/>
    <property type="match status" value="1"/>
</dbReference>
<evidence type="ECO:0000256" key="8">
    <source>
        <dbReference type="ARBA" id="ARBA00023136"/>
    </source>
</evidence>
<keyword evidence="5 10" id="KW-0812">Transmembrane</keyword>
<dbReference type="Pfam" id="PF07660">
    <property type="entry name" value="STN"/>
    <property type="match status" value="1"/>
</dbReference>
<keyword evidence="12" id="KW-0732">Signal</keyword>
<proteinExistence type="inferred from homology"/>
<gene>
    <name evidence="14" type="ORF">P0Y53_20425</name>
</gene>
<keyword evidence="4" id="KW-0406">Ion transport</keyword>
<dbReference type="PROSITE" id="PS52016">
    <property type="entry name" value="TONB_DEPENDENT_REC_3"/>
    <property type="match status" value="1"/>
</dbReference>
<dbReference type="SUPFAM" id="SSF56935">
    <property type="entry name" value="Porins"/>
    <property type="match status" value="1"/>
</dbReference>
<dbReference type="InterPro" id="IPR023997">
    <property type="entry name" value="TonB-dep_OMP_SusC/RagA_CS"/>
</dbReference>
<keyword evidence="14" id="KW-0675">Receptor</keyword>
<dbReference type="Pfam" id="PF13715">
    <property type="entry name" value="CarbopepD_reg_2"/>
    <property type="match status" value="1"/>
</dbReference>
<dbReference type="InterPro" id="IPR039426">
    <property type="entry name" value="TonB-dep_rcpt-like"/>
</dbReference>
<dbReference type="Gene3D" id="2.40.170.20">
    <property type="entry name" value="TonB-dependent receptor, beta-barrel domain"/>
    <property type="match status" value="1"/>
</dbReference>
<evidence type="ECO:0000259" key="13">
    <source>
        <dbReference type="SMART" id="SM00965"/>
    </source>
</evidence>
<keyword evidence="6" id="KW-0408">Iron</keyword>
<dbReference type="InterPro" id="IPR036942">
    <property type="entry name" value="Beta-barrel_TonB_sf"/>
</dbReference>
<dbReference type="Proteomes" id="UP001220610">
    <property type="component" value="Chromosome"/>
</dbReference>
<dbReference type="InterPro" id="IPR037066">
    <property type="entry name" value="Plug_dom_sf"/>
</dbReference>
<evidence type="ECO:0000256" key="1">
    <source>
        <dbReference type="ARBA" id="ARBA00004571"/>
    </source>
</evidence>
<sequence length="1110" mass="122433">MRLTAILLIAGMLQAHASGYSQTVSLSEKDASLQSIFQQIRKQTGFTFFYNESLLHKAGRVSIRVKNAPLTEALDHCFRDQPLRYSIIGNTVVVKEKPAGNTAADSPEEAPLPFIKITGRVLNEQGEPLANASITIRRPQFIRATATDANGYFTLYEVQQGDMLTISFVGYQNVQVRVGEKTELVITLKPLDNKLDEVIIQGYGTTNRRTITGNIVKVNAAEIEKQPVMNPLLALAGRVPGMVVTPTSGFASGPVKMEIRGRKSINSQFTSDPLFIIDGVPLSSNEAGQRSNYTNGSSGLIQNGIVGPAMGQSPFLNINPTDIESIEVLKDADATAIYGSRGANGVVLITTKKGSPGKTQFNFSASQGLSMVTRYWDMLNTADYIKMRREALNNDGFLPTISNAPDLLVWDTTRYTDWQKELWGNTGQYTNVSASLSGGDNRTQFRLGSNYSKQTEILSNSGANQRAGLSFNLGHASINSKFKLDLTASYSYTSVDLVNIPSVINLPPNAPPIYNSKGELNFEEWNAAGLLYSYPFSSLGSPYTANTNFLTSNLILRYDILPGLQLSTSLGYNHSLANNATWTPKSVQNPVLNPTGSSFAGNTVNNNKIIEPQLNYNKSFGKARVALLLGGSYQHTRTTANGTQGTGYTNDDLIESVASAPSKNFTENFGDYKYAAGFARINVNWDGKYIVNLNGRRDGSSRFGPDRQFGNFGSAGVAWIASEENFVKNILPSWISFLKLRGSYGVTGSDAVGDYQYTSQWATVNSSTGNAYQPYNNIIPLISQHAVNPYYQWQANKKLEAALNIGFLKERFSLEIAYYRDRCDNQLTQYPLPVYTGFSSVTANWPATVQNSGWELLLSARLIDNKDFSWSVSFNSAYNDNILLEYPDLEQSPYATQYKVGSSLNTIYLLQYTGVNPLTGRRTFTDFNNDGQITGYDRIPAAGLNDKYIALNTAARFTGGFGSDFRYRNFRLGCFFSFKKQNAMNGYYSSYSPGQMNNVPSAVLKDYWQKPGDNARFARLSTYQQMNDSYFMASDGAYSDASFVRLSNLSCSYNLPRSWMDKAGIKDCSIFMHAQNVFLITNYEGLDPETPSLNTLPPAKTFTLGLTLNL</sequence>